<dbReference type="Proteomes" id="UP001152797">
    <property type="component" value="Unassembled WGS sequence"/>
</dbReference>
<dbReference type="EMBL" id="CAMXCT030000409">
    <property type="protein sequence ID" value="CAL4765728.1"/>
    <property type="molecule type" value="Genomic_DNA"/>
</dbReference>
<sequence>MEIEIEIRAISGELEMSFTMLDTEHFRDLQQRVIQQLTSERGLPRLLLEGQALEPPARSSLKSLGILPPKGVFQLIRVRPPAECVCSYHAAIGQEGYHVHDSFLRQVPSVDPKAFYICWRRSFSEKGGSFHGHINLIRNKVYPTGCSLREEVVLNTTRTVATAHQIKDQAMLFRMEADYLQRGPATLALLGGKALMNVVSSSGTSHLRASGPTVELVLVQPGQSERQVMWRHAEDEKLMAAFEGRLQMQKFYVTEDQRTYAVGSRTNHNGGPMAGRVILRCDLDLEWGRLSFPEWADVEKCGPLSESSSGGFAGSDKEGKRLYFFEEHSGYEQLTIYSISTETLGERVEVLLPKFDFEKENGDTKWVVLDPKTEDLYFLHDFALQYASLATDDDSDAEVTEALGGPTCSVYRVRCNPDAELGRRYESSSYDLICHVCLEIDGFSDSFSVALAAYDSDQDCLVIFDAGEQLWRLPLREARWQDPLEE</sequence>
<evidence type="ECO:0000313" key="4">
    <source>
        <dbReference type="Proteomes" id="UP001152797"/>
    </source>
</evidence>
<proteinExistence type="predicted"/>
<name>A0A9P1BUT1_9DINO</name>
<dbReference type="AlphaFoldDB" id="A0A9P1BUT1"/>
<reference evidence="2" key="1">
    <citation type="submission" date="2022-10" db="EMBL/GenBank/DDBJ databases">
        <authorList>
            <person name="Chen Y."/>
            <person name="Dougan E. K."/>
            <person name="Chan C."/>
            <person name="Rhodes N."/>
            <person name="Thang M."/>
        </authorList>
    </citation>
    <scope>NUCLEOTIDE SEQUENCE</scope>
</reference>
<accession>A0A9P1BUT1</accession>
<gene>
    <name evidence="2" type="ORF">C1SCF055_LOCUS6469</name>
</gene>
<reference evidence="3" key="2">
    <citation type="submission" date="2024-04" db="EMBL/GenBank/DDBJ databases">
        <authorList>
            <person name="Chen Y."/>
            <person name="Shah S."/>
            <person name="Dougan E. K."/>
            <person name="Thang M."/>
            <person name="Chan C."/>
        </authorList>
    </citation>
    <scope>NUCLEOTIDE SEQUENCE [LARGE SCALE GENOMIC DNA]</scope>
</reference>
<protein>
    <recommendedName>
        <fullName evidence="1">Ubiquitin-like domain-containing protein</fullName>
    </recommendedName>
</protein>
<keyword evidence="4" id="KW-1185">Reference proteome</keyword>
<organism evidence="2">
    <name type="scientific">Cladocopium goreaui</name>
    <dbReference type="NCBI Taxonomy" id="2562237"/>
    <lineage>
        <taxon>Eukaryota</taxon>
        <taxon>Sar</taxon>
        <taxon>Alveolata</taxon>
        <taxon>Dinophyceae</taxon>
        <taxon>Suessiales</taxon>
        <taxon>Symbiodiniaceae</taxon>
        <taxon>Cladocopium</taxon>
    </lineage>
</organism>
<comment type="caution">
    <text evidence="2">The sequence shown here is derived from an EMBL/GenBank/DDBJ whole genome shotgun (WGS) entry which is preliminary data.</text>
</comment>
<dbReference type="InterPro" id="IPR000626">
    <property type="entry name" value="Ubiquitin-like_dom"/>
</dbReference>
<evidence type="ECO:0000313" key="3">
    <source>
        <dbReference type="EMBL" id="CAL1131791.1"/>
    </source>
</evidence>
<feature type="domain" description="Ubiquitin-like" evidence="1">
    <location>
        <begin position="3"/>
        <end position="81"/>
    </location>
</feature>
<evidence type="ECO:0000313" key="2">
    <source>
        <dbReference type="EMBL" id="CAI3978416.1"/>
    </source>
</evidence>
<dbReference type="EMBL" id="CAMXCT020000409">
    <property type="protein sequence ID" value="CAL1131791.1"/>
    <property type="molecule type" value="Genomic_DNA"/>
</dbReference>
<dbReference type="EMBL" id="CAMXCT010000409">
    <property type="protein sequence ID" value="CAI3978416.1"/>
    <property type="molecule type" value="Genomic_DNA"/>
</dbReference>
<evidence type="ECO:0000259" key="1">
    <source>
        <dbReference type="PROSITE" id="PS50053"/>
    </source>
</evidence>
<dbReference type="PROSITE" id="PS50053">
    <property type="entry name" value="UBIQUITIN_2"/>
    <property type="match status" value="1"/>
</dbReference>